<evidence type="ECO:0000313" key="2">
    <source>
        <dbReference type="EMBL" id="KAF2119663.1"/>
    </source>
</evidence>
<dbReference type="Proteomes" id="UP000799770">
    <property type="component" value="Unassembled WGS sequence"/>
</dbReference>
<organism evidence="2 3">
    <name type="scientific">Lophiotrema nucula</name>
    <dbReference type="NCBI Taxonomy" id="690887"/>
    <lineage>
        <taxon>Eukaryota</taxon>
        <taxon>Fungi</taxon>
        <taxon>Dikarya</taxon>
        <taxon>Ascomycota</taxon>
        <taxon>Pezizomycotina</taxon>
        <taxon>Dothideomycetes</taxon>
        <taxon>Pleosporomycetidae</taxon>
        <taxon>Pleosporales</taxon>
        <taxon>Lophiotremataceae</taxon>
        <taxon>Lophiotrema</taxon>
    </lineage>
</organism>
<protein>
    <submittedName>
        <fullName evidence="2">Uncharacterized protein</fullName>
    </submittedName>
</protein>
<feature type="compositionally biased region" description="Low complexity" evidence="1">
    <location>
        <begin position="155"/>
        <end position="173"/>
    </location>
</feature>
<accession>A0A6A5ZLC8</accession>
<sequence>MAQVESSMSPFVIPREDVEALEQSEGFRVLRSYLASSAHFCADHDTCDKGVKESWVLHRDILHALTAPVVELYVRASALAQAALCTHKPEDLELAFGGEARGAFLWLQCFVSEEEDWCRTKGCPACVTTAALSTESHIRLTIAASLLSTASISSPNSSPAASTNSSPVTTPTSEDPSSDADTDVSTQASALQLPPLPHILPALRSALENDPFWGPEYWSFFFARATGLSAGMQALIAECIGLESLVSSPAAATSTPTSRLSAKRNATMPGLLHIAANAVEEERGAKLRKSKMAKRQLRMKTEEMELMRRSALQCWAKAAVPSKLRKDILSVASGEKRVRSLTCP</sequence>
<gene>
    <name evidence="2" type="ORF">BDV96DRAFT_610567</name>
</gene>
<reference evidence="2" key="1">
    <citation type="journal article" date="2020" name="Stud. Mycol.">
        <title>101 Dothideomycetes genomes: a test case for predicting lifestyles and emergence of pathogens.</title>
        <authorList>
            <person name="Haridas S."/>
            <person name="Albert R."/>
            <person name="Binder M."/>
            <person name="Bloem J."/>
            <person name="Labutti K."/>
            <person name="Salamov A."/>
            <person name="Andreopoulos B."/>
            <person name="Baker S."/>
            <person name="Barry K."/>
            <person name="Bills G."/>
            <person name="Bluhm B."/>
            <person name="Cannon C."/>
            <person name="Castanera R."/>
            <person name="Culley D."/>
            <person name="Daum C."/>
            <person name="Ezra D."/>
            <person name="Gonzalez J."/>
            <person name="Henrissat B."/>
            <person name="Kuo A."/>
            <person name="Liang C."/>
            <person name="Lipzen A."/>
            <person name="Lutzoni F."/>
            <person name="Magnuson J."/>
            <person name="Mondo S."/>
            <person name="Nolan M."/>
            <person name="Ohm R."/>
            <person name="Pangilinan J."/>
            <person name="Park H.-J."/>
            <person name="Ramirez L."/>
            <person name="Alfaro M."/>
            <person name="Sun H."/>
            <person name="Tritt A."/>
            <person name="Yoshinaga Y."/>
            <person name="Zwiers L.-H."/>
            <person name="Turgeon B."/>
            <person name="Goodwin S."/>
            <person name="Spatafora J."/>
            <person name="Crous P."/>
            <person name="Grigoriev I."/>
        </authorList>
    </citation>
    <scope>NUCLEOTIDE SEQUENCE</scope>
    <source>
        <strain evidence="2">CBS 627.86</strain>
    </source>
</reference>
<dbReference type="AlphaFoldDB" id="A0A6A5ZLC8"/>
<keyword evidence="3" id="KW-1185">Reference proteome</keyword>
<evidence type="ECO:0000256" key="1">
    <source>
        <dbReference type="SAM" id="MobiDB-lite"/>
    </source>
</evidence>
<proteinExistence type="predicted"/>
<dbReference type="EMBL" id="ML977315">
    <property type="protein sequence ID" value="KAF2119663.1"/>
    <property type="molecule type" value="Genomic_DNA"/>
</dbReference>
<feature type="region of interest" description="Disordered" evidence="1">
    <location>
        <begin position="155"/>
        <end position="187"/>
    </location>
</feature>
<dbReference type="OrthoDB" id="5272500at2759"/>
<evidence type="ECO:0000313" key="3">
    <source>
        <dbReference type="Proteomes" id="UP000799770"/>
    </source>
</evidence>
<name>A0A6A5ZLC8_9PLEO</name>